<proteinExistence type="predicted"/>
<protein>
    <recommendedName>
        <fullName evidence="3">Lipoprotein</fullName>
    </recommendedName>
</protein>
<organism evidence="1 2">
    <name type="scientific">Oceanivirga miroungae</name>
    <dbReference type="NCBI Taxonomy" id="1130046"/>
    <lineage>
        <taxon>Bacteria</taxon>
        <taxon>Fusobacteriati</taxon>
        <taxon>Fusobacteriota</taxon>
        <taxon>Fusobacteriia</taxon>
        <taxon>Fusobacteriales</taxon>
        <taxon>Leptotrichiaceae</taxon>
        <taxon>Oceanivirga</taxon>
    </lineage>
</organism>
<dbReference type="AlphaFoldDB" id="A0A6I8ME62"/>
<gene>
    <name evidence="1" type="ORF">OMES3154_01043</name>
</gene>
<evidence type="ECO:0000313" key="2">
    <source>
        <dbReference type="Proteomes" id="UP000419017"/>
    </source>
</evidence>
<dbReference type="RefSeq" id="WP_156683728.1">
    <property type="nucleotide sequence ID" value="NZ_CABWIB010000001.1"/>
</dbReference>
<name>A0A6I8ME62_9FUSO</name>
<dbReference type="Proteomes" id="UP000419017">
    <property type="component" value="Unassembled WGS sequence"/>
</dbReference>
<evidence type="ECO:0000313" key="1">
    <source>
        <dbReference type="EMBL" id="VWL85755.1"/>
    </source>
</evidence>
<evidence type="ECO:0008006" key="3">
    <source>
        <dbReference type="Google" id="ProtNLM"/>
    </source>
</evidence>
<dbReference type="PROSITE" id="PS51257">
    <property type="entry name" value="PROKAR_LIPOPROTEIN"/>
    <property type="match status" value="1"/>
</dbReference>
<accession>A0A6I8ME62</accession>
<keyword evidence="2" id="KW-1185">Reference proteome</keyword>
<dbReference type="EMBL" id="CABWIB010000001">
    <property type="protein sequence ID" value="VWL85755.1"/>
    <property type="molecule type" value="Genomic_DNA"/>
</dbReference>
<sequence length="187" mass="21828">MDKTTRIIKVLVLFSLIYSCFNLKNNNIVELNIKKNIIPIEKVFYLENGDKVKLLSKDDLKTITLFFKNDKEINLTKSKNEIFLNKKKNVDFVFDEKGAKLNLDTKKHILSSKPIVYVKYESIAGIEFSIADINGEKSLKVNNQIDTLYKKDNYYENEAKTIKLIVEDNKEFLEIKGIKNKIELIRK</sequence>
<reference evidence="1 2" key="1">
    <citation type="submission" date="2019-10" db="EMBL/GenBank/DDBJ databases">
        <authorList>
            <person name="Blom J."/>
        </authorList>
    </citation>
    <scope>NUCLEOTIDE SEQUENCE [LARGE SCALE GENOMIC DNA]</scope>
    <source>
        <strain evidence="1 2">ES3154-GLU</strain>
    </source>
</reference>